<keyword evidence="1" id="KW-1133">Transmembrane helix</keyword>
<feature type="transmembrane region" description="Helical" evidence="1">
    <location>
        <begin position="56"/>
        <end position="73"/>
    </location>
</feature>
<reference evidence="2 3" key="1">
    <citation type="submission" date="2020-08" db="EMBL/GenBank/DDBJ databases">
        <title>Bridging the membrane lipid divide: bacteria of the FCB group superphylum have the potential to synthesize archaeal ether lipids.</title>
        <authorList>
            <person name="Villanueva L."/>
            <person name="Von Meijenfeldt F.A.B."/>
            <person name="Westbye A.B."/>
            <person name="Yadav S."/>
            <person name="Hopmans E.C."/>
            <person name="Dutilh B.E."/>
            <person name="Sinninghe Damste J.S."/>
        </authorList>
    </citation>
    <scope>NUCLEOTIDE SEQUENCE [LARGE SCALE GENOMIC DNA]</scope>
    <source>
        <strain evidence="2">NIOZ-UU36</strain>
    </source>
</reference>
<sequence length="133" mass="14851">MGKKSSKLNKRKTSAFRSLPWKSIFLTLTLVPIIIGLLLILAWALDMEILESQSEVQVGLFFILLGFALSNALQKRSSLAIGWGVLAIADLVVLTWRSVWAQGVALAIGLIGIIFLGIQFYKQYQQDKMEIKK</sequence>
<gene>
    <name evidence="2" type="ORF">H8E29_15715</name>
</gene>
<keyword evidence="1" id="KW-0472">Membrane</keyword>
<keyword evidence="1" id="KW-0812">Transmembrane</keyword>
<evidence type="ECO:0000313" key="3">
    <source>
        <dbReference type="Proteomes" id="UP000614469"/>
    </source>
</evidence>
<evidence type="ECO:0000313" key="2">
    <source>
        <dbReference type="EMBL" id="MBC8336709.1"/>
    </source>
</evidence>
<organism evidence="2 3">
    <name type="scientific">Candidatus Desulfolinea nitratireducens</name>
    <dbReference type="NCBI Taxonomy" id="2841698"/>
    <lineage>
        <taxon>Bacteria</taxon>
        <taxon>Bacillati</taxon>
        <taxon>Chloroflexota</taxon>
        <taxon>Anaerolineae</taxon>
        <taxon>Anaerolineales</taxon>
        <taxon>Anaerolineales incertae sedis</taxon>
        <taxon>Candidatus Desulfolinea</taxon>
    </lineage>
</organism>
<comment type="caution">
    <text evidence="2">The sequence shown here is derived from an EMBL/GenBank/DDBJ whole genome shotgun (WGS) entry which is preliminary data.</text>
</comment>
<dbReference type="EMBL" id="JACNJN010000187">
    <property type="protein sequence ID" value="MBC8336709.1"/>
    <property type="molecule type" value="Genomic_DNA"/>
</dbReference>
<dbReference type="Proteomes" id="UP000614469">
    <property type="component" value="Unassembled WGS sequence"/>
</dbReference>
<feature type="transmembrane region" description="Helical" evidence="1">
    <location>
        <begin position="103"/>
        <end position="121"/>
    </location>
</feature>
<name>A0A8J6NRN4_9CHLR</name>
<evidence type="ECO:0000256" key="1">
    <source>
        <dbReference type="SAM" id="Phobius"/>
    </source>
</evidence>
<feature type="transmembrane region" description="Helical" evidence="1">
    <location>
        <begin position="80"/>
        <end position="97"/>
    </location>
</feature>
<feature type="transmembrane region" description="Helical" evidence="1">
    <location>
        <begin position="21"/>
        <end position="44"/>
    </location>
</feature>
<dbReference type="AlphaFoldDB" id="A0A8J6NRN4"/>
<protein>
    <submittedName>
        <fullName evidence="2">Uncharacterized protein</fullName>
    </submittedName>
</protein>
<accession>A0A8J6NRN4</accession>
<proteinExistence type="predicted"/>